<dbReference type="AlphaFoldDB" id="A0A8H4RD51"/>
<keyword evidence="2 4" id="KW-0863">Zinc-finger</keyword>
<evidence type="ECO:0000256" key="1">
    <source>
        <dbReference type="ARBA" id="ARBA00022723"/>
    </source>
</evidence>
<sequence>MSASITPHCPVCNSKNKLSKCAGCKVVPYCSKEHQVAHHNSHKAACNAIQRAQKNLDREEQALRSHPGDMFMPTNVFEDAVGHFWGIHETRDYMRARYALIEALLKVKQFDAVQAAFDHIMDILRLCRSDNMGVRSQAPALFLRLGKDQECYDFIKWWSTTGERDDYDWGDMDMPYLDLKGEDVFEPVDLYTEEFHDLGHTVAITLLKIKLLLDVKALHSSTVIGEVIPQEVLDNIRGQLVTRTVIIEHKDIMEGKDHAPLIEKLESQVEELFKSVNSTNKFFWPALLNPRSNLTARPSHYSPGTKEHMQLTLQFTYDAWAETPGAIDIIRDLVKKGAEN</sequence>
<protein>
    <recommendedName>
        <fullName evidence="5">MYND-type domain-containing protein</fullName>
    </recommendedName>
</protein>
<reference evidence="6 7" key="1">
    <citation type="submission" date="2020-03" db="EMBL/GenBank/DDBJ databases">
        <title>Draft Genome Sequence of Cudoniella acicularis.</title>
        <authorList>
            <person name="Buettner E."/>
            <person name="Kellner H."/>
        </authorList>
    </citation>
    <scope>NUCLEOTIDE SEQUENCE [LARGE SCALE GENOMIC DNA]</scope>
    <source>
        <strain evidence="6 7">DSM 108380</strain>
    </source>
</reference>
<dbReference type="GO" id="GO:0008270">
    <property type="term" value="F:zinc ion binding"/>
    <property type="evidence" value="ECO:0007669"/>
    <property type="project" value="UniProtKB-KW"/>
</dbReference>
<dbReference type="EMBL" id="JAAMPI010000892">
    <property type="protein sequence ID" value="KAF4627905.1"/>
    <property type="molecule type" value="Genomic_DNA"/>
</dbReference>
<comment type="caution">
    <text evidence="6">The sequence shown here is derived from an EMBL/GenBank/DDBJ whole genome shotgun (WGS) entry which is preliminary data.</text>
</comment>
<evidence type="ECO:0000256" key="4">
    <source>
        <dbReference type="PROSITE-ProRule" id="PRU00134"/>
    </source>
</evidence>
<evidence type="ECO:0000256" key="2">
    <source>
        <dbReference type="ARBA" id="ARBA00022771"/>
    </source>
</evidence>
<organism evidence="6 7">
    <name type="scientific">Cudoniella acicularis</name>
    <dbReference type="NCBI Taxonomy" id="354080"/>
    <lineage>
        <taxon>Eukaryota</taxon>
        <taxon>Fungi</taxon>
        <taxon>Dikarya</taxon>
        <taxon>Ascomycota</taxon>
        <taxon>Pezizomycotina</taxon>
        <taxon>Leotiomycetes</taxon>
        <taxon>Helotiales</taxon>
        <taxon>Tricladiaceae</taxon>
        <taxon>Cudoniella</taxon>
    </lineage>
</organism>
<dbReference type="Proteomes" id="UP000566819">
    <property type="component" value="Unassembled WGS sequence"/>
</dbReference>
<evidence type="ECO:0000313" key="7">
    <source>
        <dbReference type="Proteomes" id="UP000566819"/>
    </source>
</evidence>
<evidence type="ECO:0000259" key="5">
    <source>
        <dbReference type="PROSITE" id="PS50865"/>
    </source>
</evidence>
<evidence type="ECO:0000313" key="6">
    <source>
        <dbReference type="EMBL" id="KAF4627905.1"/>
    </source>
</evidence>
<dbReference type="Pfam" id="PF01753">
    <property type="entry name" value="zf-MYND"/>
    <property type="match status" value="1"/>
</dbReference>
<accession>A0A8H4RD51</accession>
<dbReference type="InterPro" id="IPR002893">
    <property type="entry name" value="Znf_MYND"/>
</dbReference>
<name>A0A8H4RD51_9HELO</name>
<dbReference type="OrthoDB" id="5952526at2759"/>
<keyword evidence="7" id="KW-1185">Reference proteome</keyword>
<keyword evidence="1" id="KW-0479">Metal-binding</keyword>
<dbReference type="Gene3D" id="6.10.140.2220">
    <property type="match status" value="1"/>
</dbReference>
<proteinExistence type="predicted"/>
<gene>
    <name evidence="6" type="ORF">G7Y89_g10247</name>
</gene>
<dbReference type="SUPFAM" id="SSF144232">
    <property type="entry name" value="HIT/MYND zinc finger-like"/>
    <property type="match status" value="1"/>
</dbReference>
<keyword evidence="3" id="KW-0862">Zinc</keyword>
<evidence type="ECO:0000256" key="3">
    <source>
        <dbReference type="ARBA" id="ARBA00022833"/>
    </source>
</evidence>
<dbReference type="PROSITE" id="PS50865">
    <property type="entry name" value="ZF_MYND_2"/>
    <property type="match status" value="1"/>
</dbReference>
<feature type="domain" description="MYND-type" evidence="5">
    <location>
        <begin position="9"/>
        <end position="46"/>
    </location>
</feature>